<keyword evidence="1" id="KW-1133">Transmembrane helix</keyword>
<keyword evidence="3" id="KW-1185">Reference proteome</keyword>
<feature type="transmembrane region" description="Helical" evidence="1">
    <location>
        <begin position="36"/>
        <end position="54"/>
    </location>
</feature>
<evidence type="ECO:0000313" key="2">
    <source>
        <dbReference type="EMBL" id="BDB53170.1"/>
    </source>
</evidence>
<protein>
    <recommendedName>
        <fullName evidence="4">PH domain-containing protein</fullName>
    </recommendedName>
</protein>
<dbReference type="RefSeq" id="WP_229329282.1">
    <property type="nucleotide sequence ID" value="NZ_AP025183.1"/>
</dbReference>
<dbReference type="Proteomes" id="UP001319865">
    <property type="component" value="Chromosome"/>
</dbReference>
<evidence type="ECO:0000313" key="3">
    <source>
        <dbReference type="Proteomes" id="UP001319865"/>
    </source>
</evidence>
<gene>
    <name evidence="2" type="ORF">GENT11_14820</name>
</gene>
<name>A0ABM7UZQ6_9FLAO</name>
<sequence length="137" mass="16214">MKLKFKKKRFIYNLLLGLFWTGIALDSILALEKIRWTKYIVLGLGISYLAKFLYEMKYQYIIIKDGTLQRSGLFHFHRKINLKEVYAIKEIQGTYYLKTDKTVFKIDTDLIDTSSLLHLHSLLKELDLPADKTPFYN</sequence>
<evidence type="ECO:0000256" key="1">
    <source>
        <dbReference type="SAM" id="Phobius"/>
    </source>
</evidence>
<proteinExistence type="predicted"/>
<reference evidence="2 3" key="2">
    <citation type="journal article" date="2022" name="Microorganisms">
        <title>Complete Genome Sequences of Two Flavobacterium ammonificans Strains and a Flavobacterium ammoniigenes Strain of Ammonifying Bacterioplankton Isolated from Surface River Water.</title>
        <authorList>
            <person name="Suda W."/>
            <person name="Ogata Y."/>
            <person name="Shindo C."/>
            <person name="Watanabe K."/>
        </authorList>
    </citation>
    <scope>NUCLEOTIDE SEQUENCE [LARGE SCALE GENOMIC DNA]</scope>
    <source>
        <strain evidence="2 3">GENT11</strain>
    </source>
</reference>
<organism evidence="2 3">
    <name type="scientific">Flavobacterium ammonificans</name>
    <dbReference type="NCBI Taxonomy" id="1751056"/>
    <lineage>
        <taxon>Bacteria</taxon>
        <taxon>Pseudomonadati</taxon>
        <taxon>Bacteroidota</taxon>
        <taxon>Flavobacteriia</taxon>
        <taxon>Flavobacteriales</taxon>
        <taxon>Flavobacteriaceae</taxon>
        <taxon>Flavobacterium</taxon>
    </lineage>
</organism>
<feature type="transmembrane region" description="Helical" evidence="1">
    <location>
        <begin position="12"/>
        <end position="30"/>
    </location>
</feature>
<evidence type="ECO:0008006" key="4">
    <source>
        <dbReference type="Google" id="ProtNLM"/>
    </source>
</evidence>
<accession>A0ABM7UZQ6</accession>
<dbReference type="EMBL" id="AP025183">
    <property type="protein sequence ID" value="BDB53170.1"/>
    <property type="molecule type" value="Genomic_DNA"/>
</dbReference>
<keyword evidence="1" id="KW-0812">Transmembrane</keyword>
<reference evidence="2 3" key="1">
    <citation type="journal article" date="2022" name="Int. J. Syst. Evol. Microbiol.">
        <title>Flavobacterium ammonificans sp. nov. and Flavobacterium ammoniigenes sp. nov., ammonifying bacteria isolated from surface river water.</title>
        <authorList>
            <person name="Watanabe K."/>
            <person name="Kitamura T."/>
            <person name="Ogata Y."/>
            <person name="Shindo C."/>
            <person name="Suda W."/>
        </authorList>
    </citation>
    <scope>NUCLEOTIDE SEQUENCE [LARGE SCALE GENOMIC DNA]</scope>
    <source>
        <strain evidence="2 3">GENT11</strain>
    </source>
</reference>
<keyword evidence="1" id="KW-0472">Membrane</keyword>